<dbReference type="InterPro" id="IPR013597">
    <property type="entry name" value="Mat_intron_G2"/>
</dbReference>
<evidence type="ECO:0000313" key="2">
    <source>
        <dbReference type="EMBL" id="HAG1883343.1"/>
    </source>
</evidence>
<evidence type="ECO:0000313" key="3">
    <source>
        <dbReference type="EMBL" id="HAG5359210.1"/>
    </source>
</evidence>
<name>A0A759HB32_SALER</name>
<comment type="caution">
    <text evidence="2">The sequence shown here is derived from an EMBL/GenBank/DDBJ whole genome shotgun (WGS) entry which is preliminary data.</text>
</comment>
<feature type="non-terminal residue" evidence="2">
    <location>
        <position position="1"/>
    </location>
</feature>
<organism evidence="2">
    <name type="scientific">Salmonella enterica</name>
    <name type="common">Salmonella choleraesuis</name>
    <dbReference type="NCBI Taxonomy" id="28901"/>
    <lineage>
        <taxon>Bacteria</taxon>
        <taxon>Pseudomonadati</taxon>
        <taxon>Pseudomonadota</taxon>
        <taxon>Gammaproteobacteria</taxon>
        <taxon>Enterobacterales</taxon>
        <taxon>Enterobacteriaceae</taxon>
        <taxon>Salmonella</taxon>
    </lineage>
</organism>
<reference evidence="2" key="2">
    <citation type="submission" date="2020-02" db="EMBL/GenBank/DDBJ databases">
        <authorList>
            <consortium name="NCBI Pathogen Detection Project"/>
        </authorList>
    </citation>
    <scope>NUCLEOTIDE SEQUENCE</scope>
    <source>
        <strain evidence="3">MA.CK_98/00010293</strain>
        <strain evidence="2">MA.CK_98/00011463</strain>
    </source>
</reference>
<dbReference type="EMBL" id="DAAYQT010000082">
    <property type="protein sequence ID" value="HAG5359210.1"/>
    <property type="molecule type" value="Genomic_DNA"/>
</dbReference>
<accession>A0A759HB32</accession>
<dbReference type="EMBL" id="DAAXOF010000085">
    <property type="protein sequence ID" value="HAG1883343.1"/>
    <property type="molecule type" value="Genomic_DNA"/>
</dbReference>
<proteinExistence type="predicted"/>
<reference evidence="2" key="1">
    <citation type="journal article" date="2018" name="Genome Biol.">
        <title>SKESA: strategic k-mer extension for scrupulous assemblies.</title>
        <authorList>
            <person name="Souvorov A."/>
            <person name="Agarwala R."/>
            <person name="Lipman D.J."/>
        </authorList>
    </citation>
    <scope>NUCLEOTIDE SEQUENCE</scope>
    <source>
        <strain evidence="3">MA.CK_98/00010293</strain>
        <strain evidence="2">MA.CK_98/00011463</strain>
    </source>
</reference>
<sequence>SSHAVLSGVDGSLFLNFLPAVSPKAARTMRGRIRSRKIHRWTQLTIKELANSFNPVLQGWINYYGKFCKSKLAPIFDPLKGFDGRGPEGEIPPGYSTTYWDAVSWLNP</sequence>
<dbReference type="Pfam" id="PF08388">
    <property type="entry name" value="GIIM"/>
    <property type="match status" value="1"/>
</dbReference>
<protein>
    <recommendedName>
        <fullName evidence="1">Group II intron maturase-specific domain-containing protein</fullName>
    </recommendedName>
</protein>
<evidence type="ECO:0000259" key="1">
    <source>
        <dbReference type="Pfam" id="PF08388"/>
    </source>
</evidence>
<dbReference type="AlphaFoldDB" id="A0A759HB32"/>
<gene>
    <name evidence="3" type="ORF">G8O64_004969</name>
    <name evidence="2" type="ORF">G8V93_004974</name>
</gene>
<feature type="domain" description="Group II intron maturase-specific" evidence="1">
    <location>
        <begin position="27"/>
        <end position="74"/>
    </location>
</feature>